<sequence length="277" mass="29466">MSPVSRPNRSRPKSPGHNVNIAGGLPGLTTGYGPSHQATEDVAVLRALPGLTIVDPGGSVDTEQAVPVMAADSGPTYLRLLRGRLPPVLDEYDYRFELGKAKRLRDGGDAVLVSSGLMTMRALEAAEELSEHNVDVAVVHRSTVKPLDEATLLHEADSDRLLVTLENHSLVGGLAEPVASALVRNNAARVWCRSGCRTSSSKPVRCRRRTSTTACRRIGWFAVCSTGWARSKGRRSSARPVAVRPRASRSGGAGRRGPRGGCAECAQPTMGRSSGRS</sequence>
<evidence type="ECO:0000259" key="2">
    <source>
        <dbReference type="Pfam" id="PF02779"/>
    </source>
</evidence>
<name>A0A852YRW0_9ACTN</name>
<reference evidence="4 5" key="1">
    <citation type="submission" date="2020-07" db="EMBL/GenBank/DDBJ databases">
        <title>Genomic Encyclopedia of Type Strains, Phase III (KMG-III): the genomes of soil and plant-associated and newly described type strains.</title>
        <authorList>
            <person name="Whitman W."/>
        </authorList>
    </citation>
    <scope>NUCLEOTIDE SEQUENCE [LARGE SCALE GENOMIC DNA]</scope>
    <source>
        <strain evidence="4 5">CECT 8576</strain>
    </source>
</reference>
<organism evidence="4 5">
    <name type="scientific">Actinopolyspora biskrensis</name>
    <dbReference type="NCBI Taxonomy" id="1470178"/>
    <lineage>
        <taxon>Bacteria</taxon>
        <taxon>Bacillati</taxon>
        <taxon>Actinomycetota</taxon>
        <taxon>Actinomycetes</taxon>
        <taxon>Actinopolysporales</taxon>
        <taxon>Actinopolysporaceae</taxon>
        <taxon>Actinopolyspora</taxon>
    </lineage>
</organism>
<evidence type="ECO:0000256" key="1">
    <source>
        <dbReference type="SAM" id="MobiDB-lite"/>
    </source>
</evidence>
<dbReference type="SUPFAM" id="SSF52922">
    <property type="entry name" value="TK C-terminal domain-like"/>
    <property type="match status" value="1"/>
</dbReference>
<dbReference type="Pfam" id="PF02780">
    <property type="entry name" value="Transketolase_C"/>
    <property type="match status" value="1"/>
</dbReference>
<dbReference type="InterPro" id="IPR005475">
    <property type="entry name" value="Transketolase-like_Pyr-bd"/>
</dbReference>
<comment type="caution">
    <text evidence="4">The sequence shown here is derived from an EMBL/GenBank/DDBJ whole genome shotgun (WGS) entry which is preliminary data.</text>
</comment>
<dbReference type="InterPro" id="IPR033248">
    <property type="entry name" value="Transketolase_C"/>
</dbReference>
<protein>
    <recommendedName>
        <fullName evidence="6">Transketolase, C-terminal domain</fullName>
    </recommendedName>
</protein>
<dbReference type="PANTHER" id="PTHR43825">
    <property type="entry name" value="PYRUVATE DEHYDROGENASE E1 COMPONENT"/>
    <property type="match status" value="1"/>
</dbReference>
<dbReference type="InterPro" id="IPR029061">
    <property type="entry name" value="THDP-binding"/>
</dbReference>
<dbReference type="InterPro" id="IPR009014">
    <property type="entry name" value="Transketo_C/PFOR_II"/>
</dbReference>
<keyword evidence="5" id="KW-1185">Reference proteome</keyword>
<evidence type="ECO:0000313" key="4">
    <source>
        <dbReference type="EMBL" id="NYH77461.1"/>
    </source>
</evidence>
<feature type="region of interest" description="Disordered" evidence="1">
    <location>
        <begin position="1"/>
        <end position="34"/>
    </location>
</feature>
<evidence type="ECO:0000259" key="3">
    <source>
        <dbReference type="Pfam" id="PF02780"/>
    </source>
</evidence>
<dbReference type="SUPFAM" id="SSF52518">
    <property type="entry name" value="Thiamin diphosphate-binding fold (THDP-binding)"/>
    <property type="match status" value="1"/>
</dbReference>
<dbReference type="PANTHER" id="PTHR43825:SF1">
    <property type="entry name" value="TRANSKETOLASE-LIKE PYRIMIDINE-BINDING DOMAIN-CONTAINING PROTEIN"/>
    <property type="match status" value="1"/>
</dbReference>
<dbReference type="Proteomes" id="UP000548304">
    <property type="component" value="Unassembled WGS sequence"/>
</dbReference>
<gene>
    <name evidence="4" type="ORF">FHR84_000775</name>
</gene>
<dbReference type="EMBL" id="JACBYW010000001">
    <property type="protein sequence ID" value="NYH77461.1"/>
    <property type="molecule type" value="Genomic_DNA"/>
</dbReference>
<accession>A0A852YRW0</accession>
<dbReference type="Pfam" id="PF02779">
    <property type="entry name" value="Transket_pyr"/>
    <property type="match status" value="1"/>
</dbReference>
<dbReference type="Gene3D" id="3.40.50.970">
    <property type="match status" value="1"/>
</dbReference>
<feature type="domain" description="Transketolase C-terminal" evidence="3">
    <location>
        <begin position="99"/>
        <end position="184"/>
    </location>
</feature>
<feature type="compositionally biased region" description="Low complexity" evidence="1">
    <location>
        <begin position="238"/>
        <end position="250"/>
    </location>
</feature>
<feature type="region of interest" description="Disordered" evidence="1">
    <location>
        <begin position="234"/>
        <end position="277"/>
    </location>
</feature>
<evidence type="ECO:0000313" key="5">
    <source>
        <dbReference type="Proteomes" id="UP000548304"/>
    </source>
</evidence>
<dbReference type="Gene3D" id="3.40.50.920">
    <property type="match status" value="1"/>
</dbReference>
<proteinExistence type="predicted"/>
<dbReference type="AlphaFoldDB" id="A0A852YRW0"/>
<evidence type="ECO:0008006" key="6">
    <source>
        <dbReference type="Google" id="ProtNLM"/>
    </source>
</evidence>
<dbReference type="InterPro" id="IPR051157">
    <property type="entry name" value="PDH/Transketolase"/>
</dbReference>
<feature type="domain" description="Transketolase-like pyrimidine-binding" evidence="2">
    <location>
        <begin position="26"/>
        <end position="86"/>
    </location>
</feature>
<dbReference type="GO" id="GO:0000287">
    <property type="term" value="F:magnesium ion binding"/>
    <property type="evidence" value="ECO:0007669"/>
    <property type="project" value="UniProtKB-ARBA"/>
</dbReference>